<dbReference type="Proteomes" id="UP000002320">
    <property type="component" value="Unassembled WGS sequence"/>
</dbReference>
<dbReference type="Pfam" id="PF01395">
    <property type="entry name" value="PBP_GOBP"/>
    <property type="match status" value="1"/>
</dbReference>
<evidence type="ECO:0000313" key="6">
    <source>
        <dbReference type="EMBL" id="EDS44764.1"/>
    </source>
</evidence>
<evidence type="ECO:0000256" key="1">
    <source>
        <dbReference type="ARBA" id="ARBA00004613"/>
    </source>
</evidence>
<evidence type="ECO:0000256" key="3">
    <source>
        <dbReference type="ARBA" id="ARBA00022525"/>
    </source>
</evidence>
<dbReference type="Gene3D" id="1.10.238.20">
    <property type="entry name" value="Pheromone/general odorant binding protein domain"/>
    <property type="match status" value="1"/>
</dbReference>
<evidence type="ECO:0000256" key="4">
    <source>
        <dbReference type="ARBA" id="ARBA00022729"/>
    </source>
</evidence>
<dbReference type="SUPFAM" id="SSF47565">
    <property type="entry name" value="Insect pheromone/odorant-binding proteins"/>
    <property type="match status" value="1"/>
</dbReference>
<dbReference type="HOGENOM" id="CLU_057764_1_1_1"/>
<keyword evidence="3" id="KW-0964">Secreted</keyword>
<organism>
    <name type="scientific">Culex quinquefasciatus</name>
    <name type="common">Southern house mosquito</name>
    <name type="synonym">Culex pungens</name>
    <dbReference type="NCBI Taxonomy" id="7176"/>
    <lineage>
        <taxon>Eukaryota</taxon>
        <taxon>Metazoa</taxon>
        <taxon>Ecdysozoa</taxon>
        <taxon>Arthropoda</taxon>
        <taxon>Hexapoda</taxon>
        <taxon>Insecta</taxon>
        <taxon>Pterygota</taxon>
        <taxon>Neoptera</taxon>
        <taxon>Endopterygota</taxon>
        <taxon>Diptera</taxon>
        <taxon>Nematocera</taxon>
        <taxon>Culicoidea</taxon>
        <taxon>Culicidae</taxon>
        <taxon>Culicinae</taxon>
        <taxon>Culicini</taxon>
        <taxon>Culex</taxon>
        <taxon>Culex</taxon>
    </lineage>
</organism>
<keyword evidence="8" id="KW-1185">Reference proteome</keyword>
<dbReference type="InterPro" id="IPR036728">
    <property type="entry name" value="PBP_GOBP_sf"/>
</dbReference>
<sequence length="333" mass="37706">MQTLVTIAVALGSLCLVQGNIVHYIFYKSFPSTLRECAQYNEIPDCTLQRYIADSYPCDEPVKRLIHCTLSGLGAWDDKDGLREHVIRNSFKPTPEDTCYLNRTRECIKNAVAPLAADDFHGRAYEIFQCYYRQYGNLIDDDQSVPKDTLELAQLTQLSLIIQNLPRCVLIQYSKGDILDEPHFPELLLLWLIRGGFYDAKQGGIQLANLSSQFGHPELDTPQTEQCIRAAERTVCDEKEAVKAFTIFKLCLKDITPILRLVKDAAKALVGEEKSCGCCKECSYPAVSPVYNRFHPPGIRTDDLWIVSPTAYQRLHRGRIQGDDSCTWTELTT</sequence>
<evidence type="ECO:0000256" key="2">
    <source>
        <dbReference type="ARBA" id="ARBA00008098"/>
    </source>
</evidence>
<protein>
    <recommendedName>
        <fullName evidence="9">Odorant-binding protein</fullName>
    </recommendedName>
</protein>
<dbReference type="PANTHER" id="PTHR11857">
    <property type="entry name" value="ODORANT BINDING PROTEIN-RELATED"/>
    <property type="match status" value="1"/>
</dbReference>
<dbReference type="PANTHER" id="PTHR11857:SF46">
    <property type="entry name" value="GENERAL ODORANT-BINDING PROTEIN 99A-RELATED"/>
    <property type="match status" value="1"/>
</dbReference>
<dbReference type="OMA" id="TIFRECG"/>
<dbReference type="EMBL" id="DS232686">
    <property type="protein sequence ID" value="EDS44764.1"/>
    <property type="molecule type" value="Genomic_DNA"/>
</dbReference>
<dbReference type="VEuPathDB" id="VectorBase:CQUJHB014123"/>
<keyword evidence="4" id="KW-0732">Signal</keyword>
<evidence type="ECO:0000256" key="5">
    <source>
        <dbReference type="ARBA" id="ARBA00023157"/>
    </source>
</evidence>
<dbReference type="EnsemblMetazoa" id="CPIJ017164-RA">
    <property type="protein sequence ID" value="CPIJ017164-PA"/>
    <property type="gene ID" value="CPIJ017164"/>
</dbReference>
<comment type="subcellular location">
    <subcellularLocation>
        <location evidence="1">Secreted</location>
    </subcellularLocation>
</comment>
<dbReference type="KEGG" id="cqu:CpipJ_CPIJ017164"/>
<comment type="similarity">
    <text evidence="2">Belongs to the PBP/GOBP family.</text>
</comment>
<gene>
    <name evidence="7" type="primary">6050751</name>
    <name evidence="6" type="ORF">CpipJ_CPIJ017164</name>
</gene>
<evidence type="ECO:0000313" key="7">
    <source>
        <dbReference type="EnsemblMetazoa" id="CPIJ017164-PA"/>
    </source>
</evidence>
<keyword evidence="5" id="KW-1015">Disulfide bond</keyword>
<accession>B0XCD4</accession>
<dbReference type="AlphaFoldDB" id="B0XCD4"/>
<reference evidence="7" key="2">
    <citation type="submission" date="2020-05" db="UniProtKB">
        <authorList>
            <consortium name="EnsemblMetazoa"/>
        </authorList>
    </citation>
    <scope>IDENTIFICATION</scope>
    <source>
        <strain evidence="7">JHB</strain>
    </source>
</reference>
<name>B0XCD4_CULQU</name>
<evidence type="ECO:0008006" key="9">
    <source>
        <dbReference type="Google" id="ProtNLM"/>
    </source>
</evidence>
<dbReference type="VEuPathDB" id="VectorBase:CPIJ017164"/>
<dbReference type="InterPro" id="IPR006170">
    <property type="entry name" value="PBP/GOBP"/>
</dbReference>
<dbReference type="InParanoid" id="B0XCD4"/>
<proteinExistence type="inferred from homology"/>
<reference evidence="6" key="1">
    <citation type="submission" date="2007-03" db="EMBL/GenBank/DDBJ databases">
        <title>Annotation of Culex pipiens quinquefasciatus.</title>
        <authorList>
            <consortium name="The Broad Institute Genome Sequencing Platform"/>
            <person name="Atkinson P.W."/>
            <person name="Hemingway J."/>
            <person name="Christensen B.M."/>
            <person name="Higgs S."/>
            <person name="Kodira C."/>
            <person name="Hannick L."/>
            <person name="Megy K."/>
            <person name="O'Leary S."/>
            <person name="Pearson M."/>
            <person name="Haas B.J."/>
            <person name="Mauceli E."/>
            <person name="Wortman J.R."/>
            <person name="Lee N.H."/>
            <person name="Guigo R."/>
            <person name="Stanke M."/>
            <person name="Alvarado L."/>
            <person name="Amedeo P."/>
            <person name="Antoine C.H."/>
            <person name="Arensburger P."/>
            <person name="Bidwell S.L."/>
            <person name="Crawford M."/>
            <person name="Camaro F."/>
            <person name="Devon K."/>
            <person name="Engels R."/>
            <person name="Hammond M."/>
            <person name="Howarth C."/>
            <person name="Koehrsen M."/>
            <person name="Lawson D."/>
            <person name="Montgomery P."/>
            <person name="Nene V."/>
            <person name="Nusbaum C."/>
            <person name="Puiu D."/>
            <person name="Romero-Severson J."/>
            <person name="Severson D.W."/>
            <person name="Shumway M."/>
            <person name="Sisk P."/>
            <person name="Stolte C."/>
            <person name="Zeng Q."/>
            <person name="Eisenstadt E."/>
            <person name="Fraser-Liggett C."/>
            <person name="Strausberg R."/>
            <person name="Galagan J."/>
            <person name="Birren B."/>
            <person name="Collins F.H."/>
        </authorList>
    </citation>
    <scope>NUCLEOTIDE SEQUENCE [LARGE SCALE GENOMIC DNA]</scope>
    <source>
        <strain evidence="6">JHB</strain>
    </source>
</reference>
<dbReference type="GO" id="GO:0007608">
    <property type="term" value="P:sensory perception of smell"/>
    <property type="evidence" value="ECO:0007669"/>
    <property type="project" value="TreeGrafter"/>
</dbReference>
<dbReference type="GO" id="GO:0005615">
    <property type="term" value="C:extracellular space"/>
    <property type="evidence" value="ECO:0007669"/>
    <property type="project" value="TreeGrafter"/>
</dbReference>
<dbReference type="STRING" id="7176.B0XCD4"/>
<evidence type="ECO:0000313" key="8">
    <source>
        <dbReference type="Proteomes" id="UP000002320"/>
    </source>
</evidence>
<dbReference type="GO" id="GO:0005549">
    <property type="term" value="F:odorant binding"/>
    <property type="evidence" value="ECO:0007669"/>
    <property type="project" value="InterPro"/>
</dbReference>
<dbReference type="OrthoDB" id="7761125at2759"/>
<dbReference type="CDD" id="cd23992">
    <property type="entry name" value="PBP_GOBP"/>
    <property type="match status" value="1"/>
</dbReference>